<dbReference type="Gene3D" id="1.10.1370.10">
    <property type="entry name" value="Neurolysin, domain 3"/>
    <property type="match status" value="1"/>
</dbReference>
<keyword evidence="13" id="KW-1185">Reference proteome</keyword>
<comment type="catalytic activity">
    <reaction evidence="7">
        <text>Hydrolysis of oligopeptides, with broad specificity. Gly or Ala commonly occur as P1 or P1' residues, but more distant residues are also important, as is shown by the fact that Z-Gly-Pro-Gly-|-Gly-Pro-Ala is cleaved, but not Z-(Gly)(5).</text>
        <dbReference type="EC" id="3.4.24.70"/>
    </reaction>
</comment>
<comment type="cofactor">
    <cofactor evidence="9">
        <name>Zn(2+)</name>
        <dbReference type="ChEBI" id="CHEBI:29105"/>
    </cofactor>
    <text evidence="9">Binds 1 zinc ion.</text>
</comment>
<evidence type="ECO:0000256" key="7">
    <source>
        <dbReference type="ARBA" id="ARBA00024603"/>
    </source>
</evidence>
<evidence type="ECO:0000256" key="1">
    <source>
        <dbReference type="ARBA" id="ARBA00006040"/>
    </source>
</evidence>
<sequence length="650" mass="75046">MPKFPKFTITEENIEKQKELVLKTIEENREKLANLLTIPKKSYENFVRPLQLMEEKLGFYFSPISHLNYVKNSPKTQKVYDELLPELSRYHTELGQNGAVYDALKEIFELQDLSNEQKKVVTDMLIEFELSGVALPQKEQEELKKINIKLSELSSSFAQNLLKATDEYEMLITDPKEVAEMPEDELRAAKVENGWRFTLKQPSYIAYMTYGPSRERREELYKAYVTRAPENEKLINAILELRHKKAKLLGFKNYAKLSLETKMAQSPEEIVSFLEDLAKKSKPQAQKEFEELQQFAKENGAAYELQPYDIAYWSEKLKIAKLDVDDEKYKPYFEKDATVNGLFTFLNRLFKLQFQEIDTPVWHESVKCYEISLPHRLVGRLYVDLEAREGKRGGAWMDEWVTHHVDEKGEVVYPVAYIVANFAPSSDTAPSLLRPDDVVTLFHEMGHALHHLLSEVKEPAVSGIAGVEWDAVEFPSQFLENFAYEEEVLSLFAKHYQTGEPLPKEMIENLKRAKNFQSAMAMVRQLEFGLFDMKVHMQWPVDVQQILDEVRKEVSVVPVPPYNKFQWGFGHIFAGGYAAGYYSYKWAEVLSADAFFMFVDNGIYNDEIAESYLQEILCKGGSRPAMESFKAFAGREPRSEALLKLCGIEG</sequence>
<dbReference type="GO" id="GO:0005829">
    <property type="term" value="C:cytosol"/>
    <property type="evidence" value="ECO:0007669"/>
    <property type="project" value="UniProtKB-ARBA"/>
</dbReference>
<dbReference type="GO" id="GO:0046872">
    <property type="term" value="F:metal ion binding"/>
    <property type="evidence" value="ECO:0007669"/>
    <property type="project" value="UniProtKB-UniRule"/>
</dbReference>
<evidence type="ECO:0000256" key="8">
    <source>
        <dbReference type="ARBA" id="ARBA00026100"/>
    </source>
</evidence>
<keyword evidence="6 9" id="KW-0482">Metalloprotease</keyword>
<keyword evidence="4 9" id="KW-0378">Hydrolase</keyword>
<dbReference type="Proteomes" id="UP000192602">
    <property type="component" value="Unassembled WGS sequence"/>
</dbReference>
<keyword evidence="3 9" id="KW-0479">Metal-binding</keyword>
<accession>A0A1W1WSC5</accession>
<dbReference type="EC" id="3.4.24.70" evidence="8"/>
<evidence type="ECO:0000313" key="13">
    <source>
        <dbReference type="Proteomes" id="UP000192602"/>
    </source>
</evidence>
<organism evidence="12 13">
    <name type="scientific">Nitratiruptor tergarcus DSM 16512</name>
    <dbReference type="NCBI Taxonomy" id="1069081"/>
    <lineage>
        <taxon>Bacteria</taxon>
        <taxon>Pseudomonadati</taxon>
        <taxon>Campylobacterota</taxon>
        <taxon>Epsilonproteobacteria</taxon>
        <taxon>Nautiliales</taxon>
        <taxon>Nitratiruptoraceae</taxon>
        <taxon>Nitratiruptor</taxon>
    </lineage>
</organism>
<dbReference type="AlphaFoldDB" id="A0A1W1WSC5"/>
<dbReference type="FunFam" id="3.40.390.10:FF:000009">
    <property type="entry name" value="Oligopeptidase A"/>
    <property type="match status" value="1"/>
</dbReference>
<dbReference type="GO" id="GO:0006518">
    <property type="term" value="P:peptide metabolic process"/>
    <property type="evidence" value="ECO:0007669"/>
    <property type="project" value="TreeGrafter"/>
</dbReference>
<dbReference type="STRING" id="1069081.SAMN05660197_1016"/>
<evidence type="ECO:0000313" key="12">
    <source>
        <dbReference type="EMBL" id="SMC09211.1"/>
    </source>
</evidence>
<dbReference type="InterPro" id="IPR034005">
    <property type="entry name" value="M3A_DCP"/>
</dbReference>
<dbReference type="CDD" id="cd06456">
    <property type="entry name" value="M3A_DCP"/>
    <property type="match status" value="1"/>
</dbReference>
<dbReference type="GO" id="GO:0004222">
    <property type="term" value="F:metalloendopeptidase activity"/>
    <property type="evidence" value="ECO:0007669"/>
    <property type="project" value="UniProtKB-EC"/>
</dbReference>
<dbReference type="RefSeq" id="WP_084275451.1">
    <property type="nucleotide sequence ID" value="NZ_AP026671.1"/>
</dbReference>
<dbReference type="GO" id="GO:0006508">
    <property type="term" value="P:proteolysis"/>
    <property type="evidence" value="ECO:0007669"/>
    <property type="project" value="UniProtKB-KW"/>
</dbReference>
<evidence type="ECO:0000259" key="11">
    <source>
        <dbReference type="Pfam" id="PF19310"/>
    </source>
</evidence>
<reference evidence="13" key="1">
    <citation type="submission" date="2017-04" db="EMBL/GenBank/DDBJ databases">
        <authorList>
            <person name="Varghese N."/>
            <person name="Submissions S."/>
        </authorList>
    </citation>
    <scope>NUCLEOTIDE SEQUENCE [LARGE SCALE GENOMIC DNA]</scope>
    <source>
        <strain evidence="13">DSM 16512</strain>
    </source>
</reference>
<dbReference type="InterPro" id="IPR024077">
    <property type="entry name" value="Neurolysin/TOP_dom2"/>
</dbReference>
<keyword evidence="5 9" id="KW-0862">Zinc</keyword>
<dbReference type="Pfam" id="PF01432">
    <property type="entry name" value="Peptidase_M3"/>
    <property type="match status" value="1"/>
</dbReference>
<evidence type="ECO:0000256" key="3">
    <source>
        <dbReference type="ARBA" id="ARBA00022723"/>
    </source>
</evidence>
<dbReference type="InterPro" id="IPR045090">
    <property type="entry name" value="Pept_M3A_M3B"/>
</dbReference>
<dbReference type="Pfam" id="PF19310">
    <property type="entry name" value="TOP_N"/>
    <property type="match status" value="1"/>
</dbReference>
<evidence type="ECO:0000256" key="6">
    <source>
        <dbReference type="ARBA" id="ARBA00023049"/>
    </source>
</evidence>
<evidence type="ECO:0000256" key="9">
    <source>
        <dbReference type="RuleBase" id="RU003435"/>
    </source>
</evidence>
<dbReference type="InterPro" id="IPR024080">
    <property type="entry name" value="Neurolysin/TOP_N"/>
</dbReference>
<evidence type="ECO:0000256" key="2">
    <source>
        <dbReference type="ARBA" id="ARBA00022670"/>
    </source>
</evidence>
<feature type="domain" description="Peptidase M3A/M3B catalytic" evidence="10">
    <location>
        <begin position="208"/>
        <end position="646"/>
    </location>
</feature>
<dbReference type="Gene3D" id="3.40.390.10">
    <property type="entry name" value="Collagenase (Catalytic Domain)"/>
    <property type="match status" value="1"/>
</dbReference>
<dbReference type="Gene3D" id="1.20.1050.40">
    <property type="entry name" value="Endopeptidase. Chain P, domain 1"/>
    <property type="match status" value="1"/>
</dbReference>
<dbReference type="OrthoDB" id="9773538at2"/>
<name>A0A1W1WSC5_9BACT</name>
<protein>
    <recommendedName>
        <fullName evidence="8">oligopeptidase A</fullName>
        <ecNumber evidence="8">3.4.24.70</ecNumber>
    </recommendedName>
</protein>
<dbReference type="InterPro" id="IPR024079">
    <property type="entry name" value="MetalloPept_cat_dom_sf"/>
</dbReference>
<dbReference type="PANTHER" id="PTHR11804:SF84">
    <property type="entry name" value="SACCHAROLYSIN"/>
    <property type="match status" value="1"/>
</dbReference>
<dbReference type="InterPro" id="IPR045666">
    <property type="entry name" value="OpdA_N"/>
</dbReference>
<evidence type="ECO:0000259" key="10">
    <source>
        <dbReference type="Pfam" id="PF01432"/>
    </source>
</evidence>
<proteinExistence type="inferred from homology"/>
<feature type="domain" description="Oligopeptidase A N-terminal" evidence="11">
    <location>
        <begin position="24"/>
        <end position="139"/>
    </location>
</feature>
<evidence type="ECO:0000256" key="5">
    <source>
        <dbReference type="ARBA" id="ARBA00022833"/>
    </source>
</evidence>
<dbReference type="EMBL" id="FWWZ01000001">
    <property type="protein sequence ID" value="SMC09211.1"/>
    <property type="molecule type" value="Genomic_DNA"/>
</dbReference>
<dbReference type="InterPro" id="IPR001567">
    <property type="entry name" value="Pept_M3A_M3B_dom"/>
</dbReference>
<dbReference type="PANTHER" id="PTHR11804">
    <property type="entry name" value="PROTEASE M3 THIMET OLIGOPEPTIDASE-RELATED"/>
    <property type="match status" value="1"/>
</dbReference>
<comment type="similarity">
    <text evidence="1 9">Belongs to the peptidase M3 family.</text>
</comment>
<keyword evidence="2 9" id="KW-0645">Protease</keyword>
<evidence type="ECO:0000256" key="4">
    <source>
        <dbReference type="ARBA" id="ARBA00022801"/>
    </source>
</evidence>
<gene>
    <name evidence="12" type="ORF">SAMN05660197_1016</name>
</gene>
<dbReference type="SUPFAM" id="SSF55486">
    <property type="entry name" value="Metalloproteases ('zincins'), catalytic domain"/>
    <property type="match status" value="1"/>
</dbReference>